<dbReference type="AlphaFoldDB" id="A0A067DSE0"/>
<proteinExistence type="predicted"/>
<keyword evidence="1" id="KW-0472">Membrane</keyword>
<organism evidence="2 3">
    <name type="scientific">Citrus sinensis</name>
    <name type="common">Sweet orange</name>
    <name type="synonym">Citrus aurantium var. sinensis</name>
    <dbReference type="NCBI Taxonomy" id="2711"/>
    <lineage>
        <taxon>Eukaryota</taxon>
        <taxon>Viridiplantae</taxon>
        <taxon>Streptophyta</taxon>
        <taxon>Embryophyta</taxon>
        <taxon>Tracheophyta</taxon>
        <taxon>Spermatophyta</taxon>
        <taxon>Magnoliopsida</taxon>
        <taxon>eudicotyledons</taxon>
        <taxon>Gunneridae</taxon>
        <taxon>Pentapetalae</taxon>
        <taxon>rosids</taxon>
        <taxon>malvids</taxon>
        <taxon>Sapindales</taxon>
        <taxon>Rutaceae</taxon>
        <taxon>Aurantioideae</taxon>
        <taxon>Citrus</taxon>
    </lineage>
</organism>
<reference evidence="2 3" key="1">
    <citation type="submission" date="2014-04" db="EMBL/GenBank/DDBJ databases">
        <authorList>
            <consortium name="International Citrus Genome Consortium"/>
            <person name="Gmitter F."/>
            <person name="Chen C."/>
            <person name="Farmerie W."/>
            <person name="Harkins T."/>
            <person name="Desany B."/>
            <person name="Mohiuddin M."/>
            <person name="Kodira C."/>
            <person name="Borodovsky M."/>
            <person name="Lomsadze A."/>
            <person name="Burns P."/>
            <person name="Jenkins J."/>
            <person name="Prochnik S."/>
            <person name="Shu S."/>
            <person name="Chapman J."/>
            <person name="Pitluck S."/>
            <person name="Schmutz J."/>
            <person name="Rokhsar D."/>
        </authorList>
    </citation>
    <scope>NUCLEOTIDE SEQUENCE</scope>
</reference>
<keyword evidence="1" id="KW-1133">Transmembrane helix</keyword>
<accession>A0A067DSE0</accession>
<keyword evidence="3" id="KW-1185">Reference proteome</keyword>
<keyword evidence="1" id="KW-0812">Transmembrane</keyword>
<gene>
    <name evidence="2" type="ORF">CISIN_1g034513mg</name>
</gene>
<evidence type="ECO:0000313" key="3">
    <source>
        <dbReference type="Proteomes" id="UP000027120"/>
    </source>
</evidence>
<feature type="transmembrane region" description="Helical" evidence="1">
    <location>
        <begin position="24"/>
        <end position="42"/>
    </location>
</feature>
<protein>
    <submittedName>
        <fullName evidence="2">Uncharacterized protein</fullName>
    </submittedName>
</protein>
<dbReference type="EMBL" id="KK785537">
    <property type="protein sequence ID" value="KDO41957.1"/>
    <property type="molecule type" value="Genomic_DNA"/>
</dbReference>
<name>A0A067DSE0_CITSI</name>
<sequence>MACVREWLLCVLYVPWRLESGVVVVWRLALSGCGVCNLFFFLGDPIGYSGSGDPIGLTFSPDRVLVTTRSDPNLKFFGSGRVKCPPLVEIKN</sequence>
<dbReference type="Proteomes" id="UP000027120">
    <property type="component" value="Unassembled WGS sequence"/>
</dbReference>
<evidence type="ECO:0000256" key="1">
    <source>
        <dbReference type="SAM" id="Phobius"/>
    </source>
</evidence>
<evidence type="ECO:0000313" key="2">
    <source>
        <dbReference type="EMBL" id="KDO41957.1"/>
    </source>
</evidence>